<dbReference type="PROSITE" id="PS51704">
    <property type="entry name" value="GP_PDE"/>
    <property type="match status" value="1"/>
</dbReference>
<dbReference type="PANTHER" id="PTHR46211">
    <property type="entry name" value="GLYCEROPHOSPHORYL DIESTER PHOSPHODIESTERASE"/>
    <property type="match status" value="1"/>
</dbReference>
<dbReference type="GO" id="GO:0006629">
    <property type="term" value="P:lipid metabolic process"/>
    <property type="evidence" value="ECO:0007669"/>
    <property type="project" value="InterPro"/>
</dbReference>
<dbReference type="STRING" id="1397666.RS24_01797"/>
<dbReference type="EMBL" id="AWXE01000004">
    <property type="protein sequence ID" value="ERL46779.1"/>
    <property type="molecule type" value="Genomic_DNA"/>
</dbReference>
<evidence type="ECO:0000313" key="2">
    <source>
        <dbReference type="EMBL" id="ERL46779.1"/>
    </source>
</evidence>
<dbReference type="Pfam" id="PF03009">
    <property type="entry name" value="GDPD"/>
    <property type="match status" value="1"/>
</dbReference>
<dbReference type="InterPro" id="IPR030395">
    <property type="entry name" value="GP_PDE_dom"/>
</dbReference>
<dbReference type="SUPFAM" id="SSF51695">
    <property type="entry name" value="PLC-like phosphodiesterases"/>
    <property type="match status" value="1"/>
</dbReference>
<keyword evidence="3" id="KW-1185">Reference proteome</keyword>
<name>U2WB58_9PROT</name>
<evidence type="ECO:0000259" key="1">
    <source>
        <dbReference type="PROSITE" id="PS51704"/>
    </source>
</evidence>
<gene>
    <name evidence="2" type="ORF">RS24_01797</name>
</gene>
<sequence length="294" mass="32914">MKTRIIAHRGGASLWPENTLMAFDQALRLGCDGMELDLQLTKDDVLVVHHDATLRADSTRRNGEWLPEAFPPMKLEDLTCKELANFEVGVCRDHSEIRQKHPERGDFQGLHVPKFSEVLEMNATYEKTPFLMAEIKTEGAATSNAACRNRTGIFAHQIVDINPENIVTLCFDWRCLTHLASLLPDTPLGFTTLPVSRQEDAGKATTLIKRHIEKMNELATKAGTKSHLNAWNAWYGDITAETAAFAHNQGLAIYAWTVNTANEMKRLHDLGVDSIITDRPDIALKIGQWASEEN</sequence>
<dbReference type="PANTHER" id="PTHR46211:SF14">
    <property type="entry name" value="GLYCEROPHOSPHODIESTER PHOSPHODIESTERASE"/>
    <property type="match status" value="1"/>
</dbReference>
<dbReference type="eggNOG" id="COG0584">
    <property type="taxonomic scope" value="Bacteria"/>
</dbReference>
<protein>
    <submittedName>
        <fullName evidence="2">Amidase protein</fullName>
        <ecNumber evidence="2">3.5.1.4</ecNumber>
    </submittedName>
</protein>
<reference evidence="2 3" key="1">
    <citation type="journal article" date="2014" name="FEMS Microbiol. Ecol.">
        <title>Genomic differentiation among two strains of the PS1 clade isolated from geographically separated marine habitats.</title>
        <authorList>
            <person name="Jimenez-Infante F."/>
            <person name="Ngugi D.K."/>
            <person name="Alam I."/>
            <person name="Rashid M."/>
            <person name="Baalawi W."/>
            <person name="Kamau A.A."/>
            <person name="Bajic V.B."/>
            <person name="Stingl U."/>
        </authorList>
    </citation>
    <scope>NUCLEOTIDE SEQUENCE [LARGE SCALE GENOMIC DNA]</scope>
    <source>
        <strain evidence="2 3">RS24</strain>
    </source>
</reference>
<keyword evidence="2" id="KW-0378">Hydrolase</keyword>
<evidence type="ECO:0000313" key="3">
    <source>
        <dbReference type="Proteomes" id="UP000016762"/>
    </source>
</evidence>
<dbReference type="OrthoDB" id="9787897at2"/>
<feature type="domain" description="GP-PDE" evidence="1">
    <location>
        <begin position="3"/>
        <end position="287"/>
    </location>
</feature>
<dbReference type="InterPro" id="IPR017946">
    <property type="entry name" value="PLC-like_Pdiesterase_TIM-brl"/>
</dbReference>
<dbReference type="Proteomes" id="UP000016762">
    <property type="component" value="Unassembled WGS sequence"/>
</dbReference>
<dbReference type="AlphaFoldDB" id="U2WB58"/>
<organism evidence="2 3">
    <name type="scientific">Candidatus Micropelagius thuwalensis</name>
    <dbReference type="NCBI Taxonomy" id="1397666"/>
    <lineage>
        <taxon>Bacteria</taxon>
        <taxon>Pseudomonadati</taxon>
        <taxon>Pseudomonadota</taxon>
        <taxon>Alphaproteobacteria</taxon>
        <taxon>PS1 clade</taxon>
        <taxon>Candidatus Micropelagius</taxon>
    </lineage>
</organism>
<dbReference type="Gene3D" id="3.20.20.190">
    <property type="entry name" value="Phosphatidylinositol (PI) phosphodiesterase"/>
    <property type="match status" value="1"/>
</dbReference>
<comment type="caution">
    <text evidence="2">The sequence shown here is derived from an EMBL/GenBank/DDBJ whole genome shotgun (WGS) entry which is preliminary data.</text>
</comment>
<dbReference type="RefSeq" id="WP_021777756.1">
    <property type="nucleotide sequence ID" value="NZ_AWXE01000004.1"/>
</dbReference>
<dbReference type="PROSITE" id="PS50007">
    <property type="entry name" value="PIPLC_X_DOMAIN"/>
    <property type="match status" value="1"/>
</dbReference>
<dbReference type="EC" id="3.5.1.4" evidence="2"/>
<accession>U2WB58</accession>
<dbReference type="GO" id="GO:0008081">
    <property type="term" value="F:phosphoric diester hydrolase activity"/>
    <property type="evidence" value="ECO:0007669"/>
    <property type="project" value="InterPro"/>
</dbReference>
<proteinExistence type="predicted"/>
<dbReference type="GO" id="GO:0004040">
    <property type="term" value="F:amidase activity"/>
    <property type="evidence" value="ECO:0007669"/>
    <property type="project" value="UniProtKB-EC"/>
</dbReference>